<sequence>MDPMTFNRIKGELQQQHFKSEKFDVLRSSISISYGYISADQVAELVREFSFDDEKLEAVQICVPKMSQATCGQVVPLLSSFSFDKSKVKVVESIAHIIVDPANHHELDRAITFNSDREKARDAILARQPMGAPPPHHHHHHPHPHHPQPPHQHHSPYPGNYPAGQVPPPCNPHYPPAPGYSPYPGAPPPMGPTGPAGLVNAAAHAAVDGLTRPFGPPHHGHQPPGAPGYPYPGYPPYHH</sequence>
<keyword evidence="3" id="KW-1185">Reference proteome</keyword>
<gene>
    <name evidence="4" type="primary">LOC116308812</name>
</gene>
<feature type="domain" description="DUF4476" evidence="2">
    <location>
        <begin position="65"/>
        <end position="123"/>
    </location>
</feature>
<dbReference type="InterPro" id="IPR042616">
    <property type="entry name" value="PROSER1"/>
</dbReference>
<accession>A0A6P8JBZ8</accession>
<protein>
    <submittedName>
        <fullName evidence="4">Basic salivary proline-rich protein 2-like</fullName>
    </submittedName>
</protein>
<name>A0A6P8JBZ8_ACTTE</name>
<reference evidence="4" key="1">
    <citation type="submission" date="2025-08" db="UniProtKB">
        <authorList>
            <consortium name="RefSeq"/>
        </authorList>
    </citation>
    <scope>IDENTIFICATION</scope>
    <source>
        <tissue evidence="4">Tentacle</tissue>
    </source>
</reference>
<evidence type="ECO:0000313" key="3">
    <source>
        <dbReference type="Proteomes" id="UP000515163"/>
    </source>
</evidence>
<evidence type="ECO:0000259" key="2">
    <source>
        <dbReference type="Pfam" id="PF14771"/>
    </source>
</evidence>
<feature type="region of interest" description="Disordered" evidence="1">
    <location>
        <begin position="128"/>
        <end position="173"/>
    </location>
</feature>
<feature type="region of interest" description="Disordered" evidence="1">
    <location>
        <begin position="209"/>
        <end position="232"/>
    </location>
</feature>
<dbReference type="OrthoDB" id="5968166at2759"/>
<dbReference type="Pfam" id="PF14771">
    <property type="entry name" value="DUF4476"/>
    <property type="match status" value="1"/>
</dbReference>
<dbReference type="InParanoid" id="A0A6P8JBZ8"/>
<feature type="compositionally biased region" description="Basic residues" evidence="1">
    <location>
        <begin position="135"/>
        <end position="154"/>
    </location>
</feature>
<proteinExistence type="predicted"/>
<dbReference type="GeneID" id="116308812"/>
<organism evidence="3 4">
    <name type="scientific">Actinia tenebrosa</name>
    <name type="common">Australian red waratah sea anemone</name>
    <dbReference type="NCBI Taxonomy" id="6105"/>
    <lineage>
        <taxon>Eukaryota</taxon>
        <taxon>Metazoa</taxon>
        <taxon>Cnidaria</taxon>
        <taxon>Anthozoa</taxon>
        <taxon>Hexacorallia</taxon>
        <taxon>Actiniaria</taxon>
        <taxon>Actiniidae</taxon>
        <taxon>Actinia</taxon>
    </lineage>
</organism>
<dbReference type="PANTHER" id="PTHR14880:SF2">
    <property type="entry name" value="PROLINE AND SERINE-RICH PROTEIN 1"/>
    <property type="match status" value="1"/>
</dbReference>
<evidence type="ECO:0000313" key="4">
    <source>
        <dbReference type="RefSeq" id="XP_031575168.1"/>
    </source>
</evidence>
<evidence type="ECO:0000256" key="1">
    <source>
        <dbReference type="SAM" id="MobiDB-lite"/>
    </source>
</evidence>
<dbReference type="PANTHER" id="PTHR14880">
    <property type="entry name" value="PROLINE AND SERINE-RICH PROTEIN 1"/>
    <property type="match status" value="1"/>
</dbReference>
<dbReference type="InterPro" id="IPR028011">
    <property type="entry name" value="DUF4476"/>
</dbReference>
<dbReference type="RefSeq" id="XP_031575168.1">
    <property type="nucleotide sequence ID" value="XM_031719308.1"/>
</dbReference>
<dbReference type="AlphaFoldDB" id="A0A6P8JBZ8"/>
<dbReference type="KEGG" id="aten:116308812"/>
<dbReference type="Proteomes" id="UP000515163">
    <property type="component" value="Unplaced"/>
</dbReference>